<keyword evidence="3" id="KW-1185">Reference proteome</keyword>
<evidence type="ECO:0000313" key="2">
    <source>
        <dbReference type="EMBL" id="MEQ1409358.1"/>
    </source>
</evidence>
<dbReference type="InterPro" id="IPR014710">
    <property type="entry name" value="RmlC-like_jellyroll"/>
</dbReference>
<reference evidence="2 3" key="1">
    <citation type="submission" date="2024-05" db="EMBL/GenBank/DDBJ databases">
        <title>Neorhizobium sp. Rsf11, a plant growth promoting and heavy metal resistant PAH-degrader.</title>
        <authorList>
            <person name="Golubev S.N."/>
            <person name="Muratova A.Y."/>
            <person name="Markelova M.I."/>
        </authorList>
    </citation>
    <scope>NUCLEOTIDE SEQUENCE [LARGE SCALE GENOMIC DNA]</scope>
    <source>
        <strain evidence="2 3">Rsf11</strain>
    </source>
</reference>
<dbReference type="InterPro" id="IPR041916">
    <property type="entry name" value="Anti_sigma_zinc_sf"/>
</dbReference>
<sequence>MLQNLDRLDLLIAHYVAGSFPEPVHVLVGSYLEMQAPAARFAQTLEELAGTTLRESEPLAVASRDRRLREIFASAPLPPELEPKPSHGASFPASLLAYAGVDLSGIPWKTRLPGFRRHVIERSREVEASLLWVRPGRALPRHGHRGLELTLVLEGEFHDHRGNFGRGDISIADETLDHRPVAGEQGPCICFTVLFAPIVLSGSPWRLVGDILGI</sequence>
<gene>
    <name evidence="2" type="ORF">ABK249_31115</name>
</gene>
<dbReference type="RefSeq" id="WP_348864783.1">
    <property type="nucleotide sequence ID" value="NZ_JBEAAL010000042.1"/>
</dbReference>
<dbReference type="Proteomes" id="UP001496627">
    <property type="component" value="Unassembled WGS sequence"/>
</dbReference>
<comment type="caution">
    <text evidence="2">The sequence shown here is derived from an EMBL/GenBank/DDBJ whole genome shotgun (WGS) entry which is preliminary data.</text>
</comment>
<evidence type="ECO:0000259" key="1">
    <source>
        <dbReference type="Pfam" id="PF12973"/>
    </source>
</evidence>
<name>A0ABV0MBU3_9HYPH</name>
<dbReference type="SUPFAM" id="SSF51182">
    <property type="entry name" value="RmlC-like cupins"/>
    <property type="match status" value="1"/>
</dbReference>
<proteinExistence type="predicted"/>
<protein>
    <submittedName>
        <fullName evidence="2">Cupin domain-containing protein</fullName>
    </submittedName>
</protein>
<feature type="domain" description="ChrR-like cupin" evidence="1">
    <location>
        <begin position="101"/>
        <end position="193"/>
    </location>
</feature>
<dbReference type="Gene3D" id="1.10.10.1320">
    <property type="entry name" value="Anti-sigma factor, zinc-finger domain"/>
    <property type="match status" value="1"/>
</dbReference>
<dbReference type="CDD" id="cd20301">
    <property type="entry name" value="cupin_ChrR"/>
    <property type="match status" value="1"/>
</dbReference>
<dbReference type="InterPro" id="IPR012807">
    <property type="entry name" value="Anti-sigma_ChrR"/>
</dbReference>
<accession>A0ABV0MBU3</accession>
<evidence type="ECO:0000313" key="3">
    <source>
        <dbReference type="Proteomes" id="UP001496627"/>
    </source>
</evidence>
<dbReference type="Gene3D" id="2.60.120.10">
    <property type="entry name" value="Jelly Rolls"/>
    <property type="match status" value="1"/>
</dbReference>
<dbReference type="EMBL" id="JBEAAL010000042">
    <property type="protein sequence ID" value="MEQ1409358.1"/>
    <property type="molecule type" value="Genomic_DNA"/>
</dbReference>
<dbReference type="Pfam" id="PF12973">
    <property type="entry name" value="Cupin_7"/>
    <property type="match status" value="1"/>
</dbReference>
<dbReference type="InterPro" id="IPR025979">
    <property type="entry name" value="ChrR-like_cupin_dom"/>
</dbReference>
<organism evidence="2 3">
    <name type="scientific">Neorhizobium phenanthreniclasticum</name>
    <dbReference type="NCBI Taxonomy" id="3157917"/>
    <lineage>
        <taxon>Bacteria</taxon>
        <taxon>Pseudomonadati</taxon>
        <taxon>Pseudomonadota</taxon>
        <taxon>Alphaproteobacteria</taxon>
        <taxon>Hyphomicrobiales</taxon>
        <taxon>Rhizobiaceae</taxon>
        <taxon>Rhizobium/Agrobacterium group</taxon>
        <taxon>Neorhizobium</taxon>
    </lineage>
</organism>
<dbReference type="InterPro" id="IPR011051">
    <property type="entry name" value="RmlC_Cupin_sf"/>
</dbReference>